<keyword evidence="6" id="KW-1185">Reference proteome</keyword>
<evidence type="ECO:0000256" key="1">
    <source>
        <dbReference type="ARBA" id="ARBA00006432"/>
    </source>
</evidence>
<feature type="domain" description="AMP-dependent synthetase/ligase" evidence="3">
    <location>
        <begin position="57"/>
        <end position="424"/>
    </location>
</feature>
<dbReference type="GO" id="GO:0031956">
    <property type="term" value="F:medium-chain fatty acid-CoA ligase activity"/>
    <property type="evidence" value="ECO:0007669"/>
    <property type="project" value="TreeGrafter"/>
</dbReference>
<sequence>MTKAVDPQAAAARIAAELTGPGGAFEMTVEQVLGAPIPVLRDRRRSLGELLDASLAWGEREYLVTADSRMTFAQHASAAGALAQALADRYGVGKGDRVGILAANTPEWVVAFWAAQCLGAIPVGYNAWWAPREIAYGLEHTRPAVVIADAKRASAISELPPDEGRGQDPSGVPVLSMEGDLPRLIAEYSGAAPRAAVGEDDPAVILYTSGTSGRPKGVVHSHRNLVAVSDYHRFTDAMVAAFRGTPHREPSDKRFLLTSPLFHIASLHNLVIPRLATGAAVAIHQGSFDVDRLLRLVERERVTNWGAVPTMASRMLEHDLSGYDLSALTAFSLNAAPSSPAFHRRLRERLPVAQVALTTSYGLTESGTAATVATPPELAAHPETVGRPILGVEVEIRDPDGTPVPDGEEGEICIRSPYVMVGYWNDEAATAAAIDSGRWLRTGDFGTLEDGRLRLSGRRSDLILRGGENVYPTEIENVLDEHPGVLESAVLGVPHEDLGQEVAAVVVVADRAAVTEAALREFAAARLAYFKVPARWVITDKPLPRNATGKVVRREIEL</sequence>
<dbReference type="Proteomes" id="UP000255355">
    <property type="component" value="Unassembled WGS sequence"/>
</dbReference>
<dbReference type="Gene3D" id="3.40.50.12780">
    <property type="entry name" value="N-terminal domain of ligase-like"/>
    <property type="match status" value="1"/>
</dbReference>
<comment type="similarity">
    <text evidence="1">Belongs to the ATP-dependent AMP-binding enzyme family.</text>
</comment>
<name>A0A370H9A2_9NOCA</name>
<dbReference type="SUPFAM" id="SSF56801">
    <property type="entry name" value="Acetyl-CoA synthetase-like"/>
    <property type="match status" value="1"/>
</dbReference>
<dbReference type="InterPro" id="IPR045851">
    <property type="entry name" value="AMP-bd_C_sf"/>
</dbReference>
<dbReference type="InterPro" id="IPR025110">
    <property type="entry name" value="AMP-bd_C"/>
</dbReference>
<evidence type="ECO:0000259" key="4">
    <source>
        <dbReference type="Pfam" id="PF13193"/>
    </source>
</evidence>
<dbReference type="EMBL" id="QQAZ01000003">
    <property type="protein sequence ID" value="RDI53248.1"/>
    <property type="molecule type" value="Genomic_DNA"/>
</dbReference>
<dbReference type="InterPro" id="IPR000873">
    <property type="entry name" value="AMP-dep_synth/lig_dom"/>
</dbReference>
<dbReference type="GO" id="GO:0006631">
    <property type="term" value="P:fatty acid metabolic process"/>
    <property type="evidence" value="ECO:0007669"/>
    <property type="project" value="TreeGrafter"/>
</dbReference>
<dbReference type="InterPro" id="IPR020845">
    <property type="entry name" value="AMP-binding_CS"/>
</dbReference>
<evidence type="ECO:0000313" key="5">
    <source>
        <dbReference type="EMBL" id="RDI53248.1"/>
    </source>
</evidence>
<protein>
    <submittedName>
        <fullName evidence="5">Acyl-CoA synthetase (AMP-forming)/AMP-acid ligase II</fullName>
    </submittedName>
</protein>
<evidence type="ECO:0000259" key="3">
    <source>
        <dbReference type="Pfam" id="PF00501"/>
    </source>
</evidence>
<feature type="domain" description="AMP-binding enzyme C-terminal" evidence="4">
    <location>
        <begin position="474"/>
        <end position="550"/>
    </location>
</feature>
<accession>A0A370H9A2</accession>
<organism evidence="5 6">
    <name type="scientific">Nocardia mexicana</name>
    <dbReference type="NCBI Taxonomy" id="279262"/>
    <lineage>
        <taxon>Bacteria</taxon>
        <taxon>Bacillati</taxon>
        <taxon>Actinomycetota</taxon>
        <taxon>Actinomycetes</taxon>
        <taxon>Mycobacteriales</taxon>
        <taxon>Nocardiaceae</taxon>
        <taxon>Nocardia</taxon>
    </lineage>
</organism>
<dbReference type="OrthoDB" id="9803968at2"/>
<evidence type="ECO:0000313" key="6">
    <source>
        <dbReference type="Proteomes" id="UP000255355"/>
    </source>
</evidence>
<comment type="caution">
    <text evidence="5">The sequence shown here is derived from an EMBL/GenBank/DDBJ whole genome shotgun (WGS) entry which is preliminary data.</text>
</comment>
<reference evidence="5 6" key="1">
    <citation type="submission" date="2018-07" db="EMBL/GenBank/DDBJ databases">
        <title>Genomic Encyclopedia of Type Strains, Phase IV (KMG-IV): sequencing the most valuable type-strain genomes for metagenomic binning, comparative biology and taxonomic classification.</title>
        <authorList>
            <person name="Goeker M."/>
        </authorList>
    </citation>
    <scope>NUCLEOTIDE SEQUENCE [LARGE SCALE GENOMIC DNA]</scope>
    <source>
        <strain evidence="5 6">DSM 44952</strain>
    </source>
</reference>
<dbReference type="Pfam" id="PF13193">
    <property type="entry name" value="AMP-binding_C"/>
    <property type="match status" value="1"/>
</dbReference>
<dbReference type="Gene3D" id="3.30.300.30">
    <property type="match status" value="1"/>
</dbReference>
<dbReference type="PANTHER" id="PTHR43201:SF5">
    <property type="entry name" value="MEDIUM-CHAIN ACYL-COA LIGASE ACSF2, MITOCHONDRIAL"/>
    <property type="match status" value="1"/>
</dbReference>
<dbReference type="PROSITE" id="PS00455">
    <property type="entry name" value="AMP_BINDING"/>
    <property type="match status" value="1"/>
</dbReference>
<dbReference type="PANTHER" id="PTHR43201">
    <property type="entry name" value="ACYL-COA SYNTHETASE"/>
    <property type="match status" value="1"/>
</dbReference>
<proteinExistence type="inferred from homology"/>
<evidence type="ECO:0000256" key="2">
    <source>
        <dbReference type="ARBA" id="ARBA00022598"/>
    </source>
</evidence>
<keyword evidence="2 5" id="KW-0436">Ligase</keyword>
<dbReference type="STRING" id="1210089.GCA_001613165_00195"/>
<dbReference type="InterPro" id="IPR042099">
    <property type="entry name" value="ANL_N_sf"/>
</dbReference>
<dbReference type="AlphaFoldDB" id="A0A370H9A2"/>
<dbReference type="Pfam" id="PF00501">
    <property type="entry name" value="AMP-binding"/>
    <property type="match status" value="1"/>
</dbReference>
<dbReference type="RefSeq" id="WP_068012685.1">
    <property type="nucleotide sequence ID" value="NZ_QQAZ01000003.1"/>
</dbReference>
<gene>
    <name evidence="5" type="ORF">DFR68_103636</name>
</gene>